<dbReference type="PANTHER" id="PTHR43664:SF1">
    <property type="entry name" value="BETA-METHYLMALYL-COA DEHYDRATASE"/>
    <property type="match status" value="1"/>
</dbReference>
<proteinExistence type="predicted"/>
<dbReference type="Pfam" id="PF01575">
    <property type="entry name" value="MaoC_dehydratas"/>
    <property type="match status" value="1"/>
</dbReference>
<dbReference type="SUPFAM" id="SSF54637">
    <property type="entry name" value="Thioesterase/thiol ester dehydrase-isomerase"/>
    <property type="match status" value="1"/>
</dbReference>
<dbReference type="STRING" id="280332.CQ12_39485"/>
<dbReference type="EMBL" id="LLXZ01000134">
    <property type="protein sequence ID" value="KRR04209.1"/>
    <property type="molecule type" value="Genomic_DNA"/>
</dbReference>
<dbReference type="InterPro" id="IPR029069">
    <property type="entry name" value="HotDog_dom_sf"/>
</dbReference>
<dbReference type="OrthoDB" id="9797938at2"/>
<dbReference type="InterPro" id="IPR052342">
    <property type="entry name" value="MCH/BMMD"/>
</dbReference>
<dbReference type="AlphaFoldDB" id="A0A0R3L8G3"/>
<evidence type="ECO:0000259" key="1">
    <source>
        <dbReference type="Pfam" id="PF01575"/>
    </source>
</evidence>
<name>A0A0R3L8G3_9BRAD</name>
<dbReference type="Gene3D" id="3.10.129.10">
    <property type="entry name" value="Hotdog Thioesterase"/>
    <property type="match status" value="1"/>
</dbReference>
<accession>A0A0R3L8G3</accession>
<protein>
    <submittedName>
        <fullName evidence="2">Dehydratase</fullName>
    </submittedName>
</protein>
<gene>
    <name evidence="2" type="ORF">CQ12_39485</name>
</gene>
<dbReference type="PANTHER" id="PTHR43664">
    <property type="entry name" value="MONOAMINE OXIDASE-RELATED"/>
    <property type="match status" value="1"/>
</dbReference>
<feature type="domain" description="MaoC-like" evidence="1">
    <location>
        <begin position="13"/>
        <end position="125"/>
    </location>
</feature>
<evidence type="ECO:0000313" key="2">
    <source>
        <dbReference type="EMBL" id="KRR04209.1"/>
    </source>
</evidence>
<sequence length="148" mass="16517">MIQWFDDLTVGMRYKGGEAEVTRDDIKRFAAEFDPQPFHLDEAAAEKSMFKGLAASGWHTAAIAMRLAVALRPFGPHPLLGLAVDELRWLAPVRPGDVLRIEGEVVELTPSRTKPQGTARVKWTVYNQNDEPVLTFTPTVIVPRHPNS</sequence>
<dbReference type="InterPro" id="IPR002539">
    <property type="entry name" value="MaoC-like_dom"/>
</dbReference>
<evidence type="ECO:0000313" key="3">
    <source>
        <dbReference type="Proteomes" id="UP000050863"/>
    </source>
</evidence>
<reference evidence="2 3" key="1">
    <citation type="submission" date="2014-03" db="EMBL/GenBank/DDBJ databases">
        <title>Bradyrhizobium valentinum sp. nov., isolated from effective nodules of Lupinus mariae-josephae, a lupine endemic of basic-lime soils in Eastern Spain.</title>
        <authorList>
            <person name="Duran D."/>
            <person name="Rey L."/>
            <person name="Navarro A."/>
            <person name="Busquets A."/>
            <person name="Imperial J."/>
            <person name="Ruiz-Argueso T."/>
        </authorList>
    </citation>
    <scope>NUCLEOTIDE SEQUENCE [LARGE SCALE GENOMIC DNA]</scope>
    <source>
        <strain evidence="2 3">PAC68</strain>
    </source>
</reference>
<dbReference type="RefSeq" id="WP_057837399.1">
    <property type="nucleotide sequence ID" value="NZ_LLXZ01000134.1"/>
</dbReference>
<dbReference type="Proteomes" id="UP000050863">
    <property type="component" value="Unassembled WGS sequence"/>
</dbReference>
<organism evidence="2 3">
    <name type="scientific">Bradyrhizobium jicamae</name>
    <dbReference type="NCBI Taxonomy" id="280332"/>
    <lineage>
        <taxon>Bacteria</taxon>
        <taxon>Pseudomonadati</taxon>
        <taxon>Pseudomonadota</taxon>
        <taxon>Alphaproteobacteria</taxon>
        <taxon>Hyphomicrobiales</taxon>
        <taxon>Nitrobacteraceae</taxon>
        <taxon>Bradyrhizobium</taxon>
    </lineage>
</organism>
<comment type="caution">
    <text evidence="2">The sequence shown here is derived from an EMBL/GenBank/DDBJ whole genome shotgun (WGS) entry which is preliminary data.</text>
</comment>
<dbReference type="CDD" id="cd03454">
    <property type="entry name" value="YdeM"/>
    <property type="match status" value="1"/>
</dbReference>
<keyword evidence="3" id="KW-1185">Reference proteome</keyword>